<dbReference type="AlphaFoldDB" id="A0A495JVU9"/>
<organism evidence="3 4">
    <name type="scientific">Micromonospora pisi</name>
    <dbReference type="NCBI Taxonomy" id="589240"/>
    <lineage>
        <taxon>Bacteria</taxon>
        <taxon>Bacillati</taxon>
        <taxon>Actinomycetota</taxon>
        <taxon>Actinomycetes</taxon>
        <taxon>Micromonosporales</taxon>
        <taxon>Micromonosporaceae</taxon>
        <taxon>Micromonospora</taxon>
    </lineage>
</organism>
<name>A0A495JVU9_9ACTN</name>
<evidence type="ECO:0000313" key="3">
    <source>
        <dbReference type="EMBL" id="RKR92991.1"/>
    </source>
</evidence>
<accession>A0A495JVU9</accession>
<evidence type="ECO:0000256" key="1">
    <source>
        <dbReference type="SAM" id="MobiDB-lite"/>
    </source>
</evidence>
<feature type="chain" id="PRO_5019816994" evidence="2">
    <location>
        <begin position="27"/>
        <end position="201"/>
    </location>
</feature>
<comment type="caution">
    <text evidence="3">The sequence shown here is derived from an EMBL/GenBank/DDBJ whole genome shotgun (WGS) entry which is preliminary data.</text>
</comment>
<proteinExistence type="predicted"/>
<feature type="signal peptide" evidence="2">
    <location>
        <begin position="1"/>
        <end position="26"/>
    </location>
</feature>
<gene>
    <name evidence="3" type="ORF">BDK92_7488</name>
</gene>
<keyword evidence="4" id="KW-1185">Reference proteome</keyword>
<evidence type="ECO:0000256" key="2">
    <source>
        <dbReference type="SAM" id="SignalP"/>
    </source>
</evidence>
<dbReference type="EMBL" id="RBKT01000001">
    <property type="protein sequence ID" value="RKR92991.1"/>
    <property type="molecule type" value="Genomic_DNA"/>
</dbReference>
<protein>
    <submittedName>
        <fullName evidence="3">Uncharacterized protein</fullName>
    </submittedName>
</protein>
<sequence>MRTRGSAALLAMTIALTCAMFGCSRAAERPVARPVSPVVTGSPTTPADATPPAPVPVGSAATVAPDVPAQAAPDGQRGTQGTGGRPEPAGDRSTAPAAPIVPAADDPSCAPAVLLPATRALVDDRAAGVAVDRVEVFGCRNAYARLIALPARTSDPILSDQVFLHLESGTWRLVGRAAAGLDCGDDGLPADIATACAALSR</sequence>
<dbReference type="PROSITE" id="PS51257">
    <property type="entry name" value="PROKAR_LIPOPROTEIN"/>
    <property type="match status" value="1"/>
</dbReference>
<feature type="compositionally biased region" description="Low complexity" evidence="1">
    <location>
        <begin position="56"/>
        <end position="77"/>
    </location>
</feature>
<feature type="region of interest" description="Disordered" evidence="1">
    <location>
        <begin position="30"/>
        <end position="102"/>
    </location>
</feature>
<reference evidence="3 4" key="1">
    <citation type="submission" date="2018-10" db="EMBL/GenBank/DDBJ databases">
        <title>Sequencing the genomes of 1000 actinobacteria strains.</title>
        <authorList>
            <person name="Klenk H.-P."/>
        </authorList>
    </citation>
    <scope>NUCLEOTIDE SEQUENCE [LARGE SCALE GENOMIC DNA]</scope>
    <source>
        <strain evidence="3 4">DSM 45175</strain>
    </source>
</reference>
<evidence type="ECO:0000313" key="4">
    <source>
        <dbReference type="Proteomes" id="UP000277671"/>
    </source>
</evidence>
<dbReference type="Proteomes" id="UP000277671">
    <property type="component" value="Unassembled WGS sequence"/>
</dbReference>
<keyword evidence="2" id="KW-0732">Signal</keyword>